<sequence length="276" mass="32705">MQQHLLLVDETFDLNFTQEYHLSIQFSLDGFSFCIRDGLQNKYVYLFHKEFSGTPKFLHRKLADIYAEFDVLTANFKTTQLVYSSPDKMQLIPEAFFSGMEAQANYQLNHKLEEDEELSYLPVKSYQSLVQFAIVEKVKRFFEENHPGTMIQHEFVNVLNRYAGKTGKNTLLDIQIYKNQFILSVLDQRIHFCNSFAYRNDNDLLYFILNVAQRFPEQELAVHVNGRINKRAPIYHHLRQYFKYVSIQSRNHNVAYSYLFDQLPDARFVNLFNTQS</sequence>
<dbReference type="Proteomes" id="UP000198964">
    <property type="component" value="Unassembled WGS sequence"/>
</dbReference>
<dbReference type="Proteomes" id="UP000294848">
    <property type="component" value="Unassembled WGS sequence"/>
</dbReference>
<dbReference type="EMBL" id="FONW01000006">
    <property type="protein sequence ID" value="SFF43083.1"/>
    <property type="molecule type" value="Genomic_DNA"/>
</dbReference>
<gene>
    <name evidence="2" type="ORF">DET52_110117</name>
    <name evidence="1" type="ORF">SAMN05216283_106117</name>
</gene>
<dbReference type="Gene3D" id="3.30.420.250">
    <property type="match status" value="1"/>
</dbReference>
<evidence type="ECO:0000313" key="4">
    <source>
        <dbReference type="Proteomes" id="UP000294848"/>
    </source>
</evidence>
<dbReference type="OrthoDB" id="658622at2"/>
<protein>
    <submittedName>
        <fullName evidence="2">Uncharacterized protein DUF3822</fullName>
    </submittedName>
</protein>
<reference evidence="2 4" key="2">
    <citation type="submission" date="2019-03" db="EMBL/GenBank/DDBJ databases">
        <title>Freshwater and sediment microbial communities from various areas in North America, analyzing microbe dynamics in response to fracking.</title>
        <authorList>
            <person name="Lamendella R."/>
        </authorList>
    </citation>
    <scope>NUCLEOTIDE SEQUENCE [LARGE SCALE GENOMIC DNA]</scope>
    <source>
        <strain evidence="2 4">114D</strain>
    </source>
</reference>
<dbReference type="STRING" id="655355.SAMN05216283_106117"/>
<dbReference type="CDD" id="cd24013">
    <property type="entry name" value="ASKHA_ATPase_BT3980-like"/>
    <property type="match status" value="1"/>
</dbReference>
<organism evidence="1 3">
    <name type="scientific">Sunxiuqinia elliptica</name>
    <dbReference type="NCBI Taxonomy" id="655355"/>
    <lineage>
        <taxon>Bacteria</taxon>
        <taxon>Pseudomonadati</taxon>
        <taxon>Bacteroidota</taxon>
        <taxon>Bacteroidia</taxon>
        <taxon>Marinilabiliales</taxon>
        <taxon>Prolixibacteraceae</taxon>
        <taxon>Sunxiuqinia</taxon>
    </lineage>
</organism>
<dbReference type="Gene3D" id="3.30.420.260">
    <property type="match status" value="1"/>
</dbReference>
<proteinExistence type="predicted"/>
<evidence type="ECO:0000313" key="3">
    <source>
        <dbReference type="Proteomes" id="UP000198964"/>
    </source>
</evidence>
<name>A0A1I2IN77_9BACT</name>
<reference evidence="1 3" key="1">
    <citation type="submission" date="2016-10" db="EMBL/GenBank/DDBJ databases">
        <authorList>
            <person name="de Groot N.N."/>
        </authorList>
    </citation>
    <scope>NUCLEOTIDE SEQUENCE [LARGE SCALE GENOMIC DNA]</scope>
    <source>
        <strain evidence="1 3">CGMCC 1.9156</strain>
    </source>
</reference>
<dbReference type="RefSeq" id="WP_093920251.1">
    <property type="nucleotide sequence ID" value="NZ_FONW01000006.1"/>
</dbReference>
<keyword evidence="3" id="KW-1185">Reference proteome</keyword>
<accession>A0A1I2IN77</accession>
<dbReference type="Pfam" id="PF12864">
    <property type="entry name" value="DUF3822"/>
    <property type="match status" value="1"/>
</dbReference>
<dbReference type="InterPro" id="IPR024213">
    <property type="entry name" value="DUF3822"/>
</dbReference>
<evidence type="ECO:0000313" key="1">
    <source>
        <dbReference type="EMBL" id="SFF43083.1"/>
    </source>
</evidence>
<dbReference type="EMBL" id="SNWI01000010">
    <property type="protein sequence ID" value="TDN97200.1"/>
    <property type="molecule type" value="Genomic_DNA"/>
</dbReference>
<evidence type="ECO:0000313" key="2">
    <source>
        <dbReference type="EMBL" id="TDN97200.1"/>
    </source>
</evidence>
<dbReference type="AlphaFoldDB" id="A0A1I2IN77"/>